<sequence>MSNKNVVKATLDVTFRSGKYGLFPVGTLHTQFGSFACRDKWLETLDTGSYEGEFEISEIALSGYMTAGEVREQRTFIKVTINSYYLDSVNDNISHSDYHSLDDPIFDEDKPESGVSDVNPSISNDQPQISELSTPDKTSSENNLDEDNMIDFIQEQLRSVGNNTEWKKGDALTIPADLGRAEQRKIRDYLTTNGYKMTDPFNRLWEHKESANV</sequence>
<evidence type="ECO:0000313" key="3">
    <source>
        <dbReference type="Proteomes" id="UP001226020"/>
    </source>
</evidence>
<evidence type="ECO:0000256" key="1">
    <source>
        <dbReference type="SAM" id="MobiDB-lite"/>
    </source>
</evidence>
<dbReference type="InterPro" id="IPR021693">
    <property type="entry name" value="DUF3275"/>
</dbReference>
<protein>
    <submittedName>
        <fullName evidence="2">DUF3275 family protein</fullName>
    </submittedName>
</protein>
<feature type="region of interest" description="Disordered" evidence="1">
    <location>
        <begin position="100"/>
        <end position="144"/>
    </location>
</feature>
<organism evidence="2 3">
    <name type="scientific">Phocoenobacter atlanticus subsp. atlanticus</name>
    <dbReference type="NCBI Taxonomy" id="3061285"/>
    <lineage>
        <taxon>Bacteria</taxon>
        <taxon>Pseudomonadati</taxon>
        <taxon>Pseudomonadota</taxon>
        <taxon>Gammaproteobacteria</taxon>
        <taxon>Pasteurellales</taxon>
        <taxon>Pasteurellaceae</taxon>
        <taxon>Phocoenobacter</taxon>
        <taxon>Phocoenobacter atlanticus</taxon>
    </lineage>
</organism>
<dbReference type="RefSeq" id="WP_306351432.1">
    <property type="nucleotide sequence ID" value="NZ_JASAWV010000005.1"/>
</dbReference>
<keyword evidence="3" id="KW-1185">Reference proteome</keyword>
<dbReference type="Pfam" id="PF11679">
    <property type="entry name" value="DUF3275"/>
    <property type="match status" value="1"/>
</dbReference>
<reference evidence="2 3" key="1">
    <citation type="journal article" date="2023" name="Front. Microbiol.">
        <title>Phylogeography and host specificity of Pasteurellaceae pathogenic to sea-farmed fish in the north-east Atlantic.</title>
        <authorList>
            <person name="Gulla S."/>
            <person name="Colquhoun D.J."/>
            <person name="Olsen A.B."/>
            <person name="Spilsberg B."/>
            <person name="Lagesen K."/>
            <person name="Aakesson C.P."/>
            <person name="Strom S."/>
            <person name="Manji F."/>
            <person name="Birkbeck T.H."/>
            <person name="Nilsen H.K."/>
        </authorList>
    </citation>
    <scope>NUCLEOTIDE SEQUENCE [LARGE SCALE GENOMIC DNA]</scope>
    <source>
        <strain evidence="2 3">NVIB3131</strain>
    </source>
</reference>
<accession>A0AAW8CGV6</accession>
<dbReference type="Proteomes" id="UP001226020">
    <property type="component" value="Unassembled WGS sequence"/>
</dbReference>
<dbReference type="EMBL" id="JASAXT010000005">
    <property type="protein sequence ID" value="MDP8148272.1"/>
    <property type="molecule type" value="Genomic_DNA"/>
</dbReference>
<evidence type="ECO:0000313" key="2">
    <source>
        <dbReference type="EMBL" id="MDP8148272.1"/>
    </source>
</evidence>
<feature type="compositionally biased region" description="Basic and acidic residues" evidence="1">
    <location>
        <begin position="100"/>
        <end position="112"/>
    </location>
</feature>
<feature type="compositionally biased region" description="Polar residues" evidence="1">
    <location>
        <begin position="116"/>
        <end position="142"/>
    </location>
</feature>
<proteinExistence type="predicted"/>
<comment type="caution">
    <text evidence="2">The sequence shown here is derived from an EMBL/GenBank/DDBJ whole genome shotgun (WGS) entry which is preliminary data.</text>
</comment>
<dbReference type="AlphaFoldDB" id="A0AAW8CGV6"/>
<name>A0AAW8CGV6_9PAST</name>
<gene>
    <name evidence="2" type="ORF">QJU57_04140</name>
</gene>